<evidence type="ECO:0000256" key="3">
    <source>
        <dbReference type="ARBA" id="ARBA00012211"/>
    </source>
</evidence>
<evidence type="ECO:0000313" key="18">
    <source>
        <dbReference type="EMBL" id="AKP52068.1"/>
    </source>
</evidence>
<proteinExistence type="inferred from homology"/>
<accession>A0A0H4PGV7</accession>
<feature type="domain" description="Mur ligase C-terminal" evidence="16">
    <location>
        <begin position="323"/>
        <end position="439"/>
    </location>
</feature>
<comment type="subcellular location">
    <subcellularLocation>
        <location evidence="1 14">Cytoplasm</location>
    </subcellularLocation>
</comment>
<evidence type="ECO:0000259" key="16">
    <source>
        <dbReference type="Pfam" id="PF02875"/>
    </source>
</evidence>
<dbReference type="Gene3D" id="3.40.50.720">
    <property type="entry name" value="NAD(P)-binding Rossmann-like Domain"/>
    <property type="match status" value="1"/>
</dbReference>
<dbReference type="STRING" id="320787.CA2015_2658"/>
<evidence type="ECO:0000256" key="14">
    <source>
        <dbReference type="HAMAP-Rule" id="MF_00046"/>
    </source>
</evidence>
<evidence type="ECO:0000256" key="11">
    <source>
        <dbReference type="ARBA" id="ARBA00023306"/>
    </source>
</evidence>
<protein>
    <recommendedName>
        <fullName evidence="3 14">UDP-N-acetylmuramate--L-alanine ligase</fullName>
        <ecNumber evidence="3 14">6.3.2.8</ecNumber>
    </recommendedName>
    <alternativeName>
        <fullName evidence="14">UDP-N-acetylmuramoyl-L-alanine synthetase</fullName>
    </alternativeName>
</protein>
<dbReference type="OrthoDB" id="9804126at2"/>
<dbReference type="GO" id="GO:0008360">
    <property type="term" value="P:regulation of cell shape"/>
    <property type="evidence" value="ECO:0007669"/>
    <property type="project" value="UniProtKB-KW"/>
</dbReference>
<dbReference type="Pfam" id="PF02875">
    <property type="entry name" value="Mur_ligase_C"/>
    <property type="match status" value="1"/>
</dbReference>
<dbReference type="SUPFAM" id="SSF51984">
    <property type="entry name" value="MurCD N-terminal domain"/>
    <property type="match status" value="1"/>
</dbReference>
<dbReference type="GO" id="GO:0008763">
    <property type="term" value="F:UDP-N-acetylmuramate-L-alanine ligase activity"/>
    <property type="evidence" value="ECO:0007669"/>
    <property type="project" value="UniProtKB-UniRule"/>
</dbReference>
<keyword evidence="8 14" id="KW-0067">ATP-binding</keyword>
<dbReference type="Gene3D" id="3.90.190.20">
    <property type="entry name" value="Mur ligase, C-terminal domain"/>
    <property type="match status" value="1"/>
</dbReference>
<dbReference type="PANTHER" id="PTHR43445">
    <property type="entry name" value="UDP-N-ACETYLMURAMATE--L-ALANINE LIGASE-RELATED"/>
    <property type="match status" value="1"/>
</dbReference>
<dbReference type="Pfam" id="PF01225">
    <property type="entry name" value="Mur_ligase"/>
    <property type="match status" value="1"/>
</dbReference>
<evidence type="ECO:0000256" key="12">
    <source>
        <dbReference type="ARBA" id="ARBA00023316"/>
    </source>
</evidence>
<dbReference type="AlphaFoldDB" id="A0A0H4PGV7"/>
<comment type="function">
    <text evidence="14">Cell wall formation.</text>
</comment>
<dbReference type="InterPro" id="IPR036615">
    <property type="entry name" value="Mur_ligase_C_dom_sf"/>
</dbReference>
<feature type="domain" description="Mur ligase central" evidence="17">
    <location>
        <begin position="118"/>
        <end position="301"/>
    </location>
</feature>
<dbReference type="UniPathway" id="UPA00219"/>
<keyword evidence="6 14" id="KW-0132">Cell division</keyword>
<dbReference type="GO" id="GO:0005737">
    <property type="term" value="C:cytoplasm"/>
    <property type="evidence" value="ECO:0007669"/>
    <property type="project" value="UniProtKB-SubCell"/>
</dbReference>
<dbReference type="GO" id="GO:0009252">
    <property type="term" value="P:peptidoglycan biosynthetic process"/>
    <property type="evidence" value="ECO:0007669"/>
    <property type="project" value="UniProtKB-UniRule"/>
</dbReference>
<gene>
    <name evidence="14" type="primary">murC</name>
    <name evidence="18" type="ORF">CA2015_2658</name>
</gene>
<evidence type="ECO:0000313" key="19">
    <source>
        <dbReference type="Proteomes" id="UP000036520"/>
    </source>
</evidence>
<comment type="catalytic activity">
    <reaction evidence="13 14">
        <text>UDP-N-acetyl-alpha-D-muramate + L-alanine + ATP = UDP-N-acetyl-alpha-D-muramoyl-L-alanine + ADP + phosphate + H(+)</text>
        <dbReference type="Rhea" id="RHEA:23372"/>
        <dbReference type="ChEBI" id="CHEBI:15378"/>
        <dbReference type="ChEBI" id="CHEBI:30616"/>
        <dbReference type="ChEBI" id="CHEBI:43474"/>
        <dbReference type="ChEBI" id="CHEBI:57972"/>
        <dbReference type="ChEBI" id="CHEBI:70757"/>
        <dbReference type="ChEBI" id="CHEBI:83898"/>
        <dbReference type="ChEBI" id="CHEBI:456216"/>
        <dbReference type="EC" id="6.3.2.8"/>
    </reaction>
</comment>
<dbReference type="SUPFAM" id="SSF53244">
    <property type="entry name" value="MurD-like peptide ligases, peptide-binding domain"/>
    <property type="match status" value="1"/>
</dbReference>
<dbReference type="Proteomes" id="UP000036520">
    <property type="component" value="Chromosome"/>
</dbReference>
<evidence type="ECO:0000256" key="10">
    <source>
        <dbReference type="ARBA" id="ARBA00022984"/>
    </source>
</evidence>
<feature type="binding site" evidence="14">
    <location>
        <begin position="120"/>
        <end position="126"/>
    </location>
    <ligand>
        <name>ATP</name>
        <dbReference type="ChEBI" id="CHEBI:30616"/>
    </ligand>
</feature>
<evidence type="ECO:0000256" key="5">
    <source>
        <dbReference type="ARBA" id="ARBA00022598"/>
    </source>
</evidence>
<dbReference type="Gene3D" id="3.40.1190.10">
    <property type="entry name" value="Mur-like, catalytic domain"/>
    <property type="match status" value="1"/>
</dbReference>
<keyword evidence="5 14" id="KW-0436">Ligase</keyword>
<evidence type="ECO:0000256" key="2">
    <source>
        <dbReference type="ARBA" id="ARBA00004752"/>
    </source>
</evidence>
<dbReference type="PANTHER" id="PTHR43445:SF3">
    <property type="entry name" value="UDP-N-ACETYLMURAMATE--L-ALANINE LIGASE"/>
    <property type="match status" value="1"/>
</dbReference>
<dbReference type="InterPro" id="IPR004101">
    <property type="entry name" value="Mur_ligase_C"/>
</dbReference>
<evidence type="ECO:0000256" key="7">
    <source>
        <dbReference type="ARBA" id="ARBA00022741"/>
    </source>
</evidence>
<evidence type="ECO:0000256" key="6">
    <source>
        <dbReference type="ARBA" id="ARBA00022618"/>
    </source>
</evidence>
<dbReference type="Pfam" id="PF08245">
    <property type="entry name" value="Mur_ligase_M"/>
    <property type="match status" value="1"/>
</dbReference>
<dbReference type="RefSeq" id="WP_048642340.1">
    <property type="nucleotide sequence ID" value="NZ_CP012040.1"/>
</dbReference>
<feature type="domain" description="Mur ligase N-terminal catalytic" evidence="15">
    <location>
        <begin position="9"/>
        <end position="111"/>
    </location>
</feature>
<dbReference type="InterPro" id="IPR005758">
    <property type="entry name" value="UDP-N-AcMur_Ala_ligase_MurC"/>
</dbReference>
<evidence type="ECO:0000256" key="9">
    <source>
        <dbReference type="ARBA" id="ARBA00022960"/>
    </source>
</evidence>
<evidence type="ECO:0000256" key="1">
    <source>
        <dbReference type="ARBA" id="ARBA00004496"/>
    </source>
</evidence>
<dbReference type="EMBL" id="CP012040">
    <property type="protein sequence ID" value="AKP52068.1"/>
    <property type="molecule type" value="Genomic_DNA"/>
</dbReference>
<keyword evidence="12 14" id="KW-0961">Cell wall biogenesis/degradation</keyword>
<name>A0A0H4PGV7_9BACT</name>
<comment type="similarity">
    <text evidence="14">Belongs to the MurCDEF family.</text>
</comment>
<sequence>MNLKNLHSVYFLGIGGIGMSAIARWFNHIGVPVYGYDKTPSPLTEALESEGMQISYVDESSHIPEPFKNSGSDKLIVWTPAVPQTSVLYKYFEANDFAIKKRAAVLGLITRNMESVAIAGTHGKTTTSSMVAHLLKHAGHNTAAFLGGLTQNYKNNLILHDEGSTEAPVVVVEADEFDRSFLQLHPDLSIVTSIDPDHLDIYGDAEQLISGFAAFIKLTNPIGKLIIHQNAYEKVRNKEIGSSKIYQYGLNSGNIHADNIKVGTNSFSFDYVAEDQRIDGLVLEVPGFHNIENALAAVAVAVHYGLSKEAIIDGIATYKGVKRRFEKIYNSERITYIDDYAHHPEEIKAFLQSVKAMYPDKKITAVFQPHLFTRTRDFASGFSESLSLADSVILLDIYPAREQPIAGITSEMLLPKITSTNKWVVSKDELLSHLDQHTPEVLVTIGAGDIDRLVKPIEKWIKENEK</sequence>
<evidence type="ECO:0000259" key="15">
    <source>
        <dbReference type="Pfam" id="PF01225"/>
    </source>
</evidence>
<organism evidence="18 19">
    <name type="scientific">Cyclobacterium amurskyense</name>
    <dbReference type="NCBI Taxonomy" id="320787"/>
    <lineage>
        <taxon>Bacteria</taxon>
        <taxon>Pseudomonadati</taxon>
        <taxon>Bacteroidota</taxon>
        <taxon>Cytophagia</taxon>
        <taxon>Cytophagales</taxon>
        <taxon>Cyclobacteriaceae</taxon>
        <taxon>Cyclobacterium</taxon>
    </lineage>
</organism>
<dbReference type="InterPro" id="IPR050061">
    <property type="entry name" value="MurCDEF_pg_biosynth"/>
</dbReference>
<keyword evidence="4 14" id="KW-0963">Cytoplasm</keyword>
<dbReference type="PATRIC" id="fig|320787.5.peg.2907"/>
<evidence type="ECO:0000259" key="17">
    <source>
        <dbReference type="Pfam" id="PF08245"/>
    </source>
</evidence>
<reference evidence="18 19" key="1">
    <citation type="submission" date="2015-07" db="EMBL/GenBank/DDBJ databases">
        <authorList>
            <person name="Kim K.M."/>
        </authorList>
    </citation>
    <scope>NUCLEOTIDE SEQUENCE [LARGE SCALE GENOMIC DNA]</scope>
    <source>
        <strain evidence="18 19">KCTC 12363</strain>
    </source>
</reference>
<keyword evidence="11 14" id="KW-0131">Cell cycle</keyword>
<evidence type="ECO:0000256" key="13">
    <source>
        <dbReference type="ARBA" id="ARBA00047833"/>
    </source>
</evidence>
<dbReference type="KEGG" id="camu:CA2015_2658"/>
<dbReference type="NCBIfam" id="TIGR01082">
    <property type="entry name" value="murC"/>
    <property type="match status" value="1"/>
</dbReference>
<keyword evidence="9 14" id="KW-0133">Cell shape</keyword>
<dbReference type="GO" id="GO:0051301">
    <property type="term" value="P:cell division"/>
    <property type="evidence" value="ECO:0007669"/>
    <property type="project" value="UniProtKB-KW"/>
</dbReference>
<dbReference type="InterPro" id="IPR000713">
    <property type="entry name" value="Mur_ligase_N"/>
</dbReference>
<dbReference type="HAMAP" id="MF_00046">
    <property type="entry name" value="MurC"/>
    <property type="match status" value="1"/>
</dbReference>
<dbReference type="InterPro" id="IPR013221">
    <property type="entry name" value="Mur_ligase_cen"/>
</dbReference>
<dbReference type="EC" id="6.3.2.8" evidence="3 14"/>
<comment type="pathway">
    <text evidence="2 14">Cell wall biogenesis; peptidoglycan biosynthesis.</text>
</comment>
<dbReference type="InterPro" id="IPR036565">
    <property type="entry name" value="Mur-like_cat_sf"/>
</dbReference>
<evidence type="ECO:0000256" key="8">
    <source>
        <dbReference type="ARBA" id="ARBA00022840"/>
    </source>
</evidence>
<dbReference type="GO" id="GO:0071555">
    <property type="term" value="P:cell wall organization"/>
    <property type="evidence" value="ECO:0007669"/>
    <property type="project" value="UniProtKB-KW"/>
</dbReference>
<keyword evidence="19" id="KW-1185">Reference proteome</keyword>
<keyword evidence="7 14" id="KW-0547">Nucleotide-binding</keyword>
<dbReference type="SUPFAM" id="SSF53623">
    <property type="entry name" value="MurD-like peptide ligases, catalytic domain"/>
    <property type="match status" value="1"/>
</dbReference>
<evidence type="ECO:0000256" key="4">
    <source>
        <dbReference type="ARBA" id="ARBA00022490"/>
    </source>
</evidence>
<keyword evidence="10 14" id="KW-0573">Peptidoglycan synthesis</keyword>
<dbReference type="GO" id="GO:0005524">
    <property type="term" value="F:ATP binding"/>
    <property type="evidence" value="ECO:0007669"/>
    <property type="project" value="UniProtKB-UniRule"/>
</dbReference>